<accession>A0A7X0J227</accession>
<dbReference type="Gene3D" id="1.25.40.390">
    <property type="match status" value="1"/>
</dbReference>
<proteinExistence type="predicted"/>
<evidence type="ECO:0000313" key="2">
    <source>
        <dbReference type="Proteomes" id="UP000521017"/>
    </source>
</evidence>
<dbReference type="InterPro" id="IPR011990">
    <property type="entry name" value="TPR-like_helical_dom_sf"/>
</dbReference>
<protein>
    <recommendedName>
        <fullName evidence="3">SusD-like starch-binding protein associating with outer membrane</fullName>
    </recommendedName>
</protein>
<dbReference type="Pfam" id="PF12771">
    <property type="entry name" value="SusD-like_2"/>
    <property type="match status" value="1"/>
</dbReference>
<evidence type="ECO:0008006" key="3">
    <source>
        <dbReference type="Google" id="ProtNLM"/>
    </source>
</evidence>
<evidence type="ECO:0000313" key="1">
    <source>
        <dbReference type="EMBL" id="MBB6499641.1"/>
    </source>
</evidence>
<dbReference type="RefSeq" id="WP_184624368.1">
    <property type="nucleotide sequence ID" value="NZ_JACHCC010000004.1"/>
</dbReference>
<organism evidence="1 2">
    <name type="scientific">Pedobacter cryoconitis</name>
    <dbReference type="NCBI Taxonomy" id="188932"/>
    <lineage>
        <taxon>Bacteria</taxon>
        <taxon>Pseudomonadati</taxon>
        <taxon>Bacteroidota</taxon>
        <taxon>Sphingobacteriia</taxon>
        <taxon>Sphingobacteriales</taxon>
        <taxon>Sphingobacteriaceae</taxon>
        <taxon>Pedobacter</taxon>
    </lineage>
</organism>
<dbReference type="EMBL" id="JACHCC010000004">
    <property type="protein sequence ID" value="MBB6499641.1"/>
    <property type="molecule type" value="Genomic_DNA"/>
</dbReference>
<dbReference type="InterPro" id="IPR041662">
    <property type="entry name" value="SusD-like_2"/>
</dbReference>
<dbReference type="PROSITE" id="PS51257">
    <property type="entry name" value="PROKAR_LIPOPROTEIN"/>
    <property type="match status" value="1"/>
</dbReference>
<comment type="caution">
    <text evidence="1">The sequence shown here is derived from an EMBL/GenBank/DDBJ whole genome shotgun (WGS) entry which is preliminary data.</text>
</comment>
<sequence>MRTKNIFNPKKLMLLLFIGVIGFSGCKKFLDINQNPNNPETADPNLLLPTVEASLGQLMGNGFQVYGGMFSQYWTQSPNSSQYKLIDQYNLRNTDFDRTWLIIYRNALQNAQLIINSKISGIQYTQGMAYILKAYTFQVATDAFGDIPVADALQGAAVNAPRYQAQSVVYDSVFNYIDKGMALLSTTGAVNPGAQDILFQGSTAKWKAFANTLKLKAYLRLSKVNPAKASAGIAALYATTPAFVTADASLKYIAIGGNENPLYNEMVALKRVENLVASNTAVKAFVKNNDTRLFKFYDPIASAPGVITAIDQGSYLQNSGKVVSLPSALVGASPNIDASAIAPVKLISAAESAFLQAEAVARGWAAGDVNGLYTQGITASFTATGNPADAPAYIANAPDGQAALTAAGTVDAKVKAIITQKYYAMCGFQGFEAWTEYRRTGYPDFLVPSVAQGAGQMPQRFLYASSEALSNGNYPGTVPASTPMWWATTGN</sequence>
<dbReference type="SUPFAM" id="SSF48452">
    <property type="entry name" value="TPR-like"/>
    <property type="match status" value="1"/>
</dbReference>
<dbReference type="AlphaFoldDB" id="A0A7X0J227"/>
<name>A0A7X0J227_9SPHI</name>
<dbReference type="Proteomes" id="UP000521017">
    <property type="component" value="Unassembled WGS sequence"/>
</dbReference>
<reference evidence="1 2" key="1">
    <citation type="submission" date="2020-08" db="EMBL/GenBank/DDBJ databases">
        <title>Genomic Encyclopedia of Type Strains, Phase IV (KMG-V): Genome sequencing to study the core and pangenomes of soil and plant-associated prokaryotes.</title>
        <authorList>
            <person name="Whitman W."/>
        </authorList>
    </citation>
    <scope>NUCLEOTIDE SEQUENCE [LARGE SCALE GENOMIC DNA]</scope>
    <source>
        <strain evidence="1 2">M2T3</strain>
    </source>
</reference>
<gene>
    <name evidence="1" type="ORF">HDF25_001783</name>
</gene>